<dbReference type="AlphaFoldDB" id="A0A2P6FGP0"/>
<gene>
    <name evidence="1" type="ORF">VC83_09673</name>
</gene>
<evidence type="ECO:0000313" key="1">
    <source>
        <dbReference type="EMBL" id="PQM43546.1"/>
    </source>
</evidence>
<dbReference type="OrthoDB" id="3598835at2759"/>
<dbReference type="Proteomes" id="UP000077154">
    <property type="component" value="Unassembled WGS sequence"/>
</dbReference>
<reference evidence="1" key="1">
    <citation type="submission" date="2016-03" db="EMBL/GenBank/DDBJ databases">
        <title>Updated assembly of Pseudogymnoascus destructans, the fungus causing white-nose syndrome of bats.</title>
        <authorList>
            <person name="Palmer J.M."/>
            <person name="Drees K.P."/>
            <person name="Foster J.T."/>
            <person name="Lindner D.L."/>
        </authorList>
    </citation>
    <scope>NUCLEOTIDE SEQUENCE [LARGE SCALE GENOMIC DNA]</scope>
    <source>
        <strain evidence="1">20631-21</strain>
    </source>
</reference>
<dbReference type="GeneID" id="36292703"/>
<dbReference type="RefSeq" id="XP_024328854.1">
    <property type="nucleotide sequence ID" value="XM_024473086.1"/>
</dbReference>
<name>A0A2P6FGP0_9PEZI</name>
<dbReference type="EMBL" id="KV441409">
    <property type="protein sequence ID" value="PQM43546.1"/>
    <property type="molecule type" value="Genomic_DNA"/>
</dbReference>
<proteinExistence type="predicted"/>
<accession>A0A2P6FGP0</accession>
<organism evidence="1">
    <name type="scientific">Pseudogymnoascus destructans</name>
    <dbReference type="NCBI Taxonomy" id="655981"/>
    <lineage>
        <taxon>Eukaryota</taxon>
        <taxon>Fungi</taxon>
        <taxon>Dikarya</taxon>
        <taxon>Ascomycota</taxon>
        <taxon>Pezizomycotina</taxon>
        <taxon>Leotiomycetes</taxon>
        <taxon>Thelebolales</taxon>
        <taxon>Thelebolaceae</taxon>
        <taxon>Pseudogymnoascus</taxon>
    </lineage>
</organism>
<protein>
    <submittedName>
        <fullName evidence="1">Uncharacterized protein</fullName>
    </submittedName>
</protein>
<sequence length="177" mass="20010">MVLPQSPSNRPITVHPKKGRISSLLIQTAEDDLDHPPKKQKLNYPAFPPAGFWDSLSRIPLTRNALRELNGRNAKDCCSSAHTRKLRRRGSNSHHQLAVPQRFARHGGPDLRDLRGYRIPTGPEDDMSSRPLSLGVGREVRSRQQSGARIHHPRAALPRIRQARRAQDHMIVHFSSI</sequence>
<dbReference type="VEuPathDB" id="FungiDB:GMDG_02294"/>